<dbReference type="EMBL" id="JAEVHI010000001">
    <property type="protein sequence ID" value="KAG5303595.1"/>
    <property type="molecule type" value="Genomic_DNA"/>
</dbReference>
<organism evidence="2 3">
    <name type="scientific">Ajellomyces capsulatus</name>
    <name type="common">Darling's disease fungus</name>
    <name type="synonym">Histoplasma capsulatum</name>
    <dbReference type="NCBI Taxonomy" id="5037"/>
    <lineage>
        <taxon>Eukaryota</taxon>
        <taxon>Fungi</taxon>
        <taxon>Dikarya</taxon>
        <taxon>Ascomycota</taxon>
        <taxon>Pezizomycotina</taxon>
        <taxon>Eurotiomycetes</taxon>
        <taxon>Eurotiomycetidae</taxon>
        <taxon>Onygenales</taxon>
        <taxon>Ajellomycetaceae</taxon>
        <taxon>Histoplasma</taxon>
    </lineage>
</organism>
<gene>
    <name evidence="2" type="ORF">I7I52_01632</name>
</gene>
<dbReference type="AlphaFoldDB" id="A0A8H7Z3Q4"/>
<feature type="compositionally biased region" description="Basic and acidic residues" evidence="1">
    <location>
        <begin position="15"/>
        <end position="30"/>
    </location>
</feature>
<reference evidence="2 3" key="1">
    <citation type="submission" date="2021-01" db="EMBL/GenBank/DDBJ databases">
        <title>Chromosome-level genome assembly of a human fungal pathogen reveals clustering of transcriptionally co-regulated genes.</title>
        <authorList>
            <person name="Voorhies M."/>
            <person name="Cohen S."/>
            <person name="Shea T.P."/>
            <person name="Petrus S."/>
            <person name="Munoz J.F."/>
            <person name="Poplawski S."/>
            <person name="Goldman W.E."/>
            <person name="Michael T."/>
            <person name="Cuomo C.A."/>
            <person name="Sil A."/>
            <person name="Beyhan S."/>
        </authorList>
    </citation>
    <scope>NUCLEOTIDE SEQUENCE [LARGE SCALE GENOMIC DNA]</scope>
    <source>
        <strain evidence="2 3">G184AR</strain>
    </source>
</reference>
<dbReference type="VEuPathDB" id="FungiDB:I7I52_01632"/>
<dbReference type="Proteomes" id="UP000670092">
    <property type="component" value="Unassembled WGS sequence"/>
</dbReference>
<proteinExistence type="predicted"/>
<sequence length="104" mass="12232">MARKLWSTWEGGQGSKDRWKQDRREVPADPKRETSYLKGFEGMEMALVGYLLDFHWFQGSNALSRRWCLKPRERQLRRPAYTQNRKIFEHCHGAVFTSISRGGG</sequence>
<evidence type="ECO:0000313" key="2">
    <source>
        <dbReference type="EMBL" id="KAG5303595.1"/>
    </source>
</evidence>
<protein>
    <submittedName>
        <fullName evidence="2">Uncharacterized protein</fullName>
    </submittedName>
</protein>
<evidence type="ECO:0000313" key="3">
    <source>
        <dbReference type="Proteomes" id="UP000670092"/>
    </source>
</evidence>
<evidence type="ECO:0000256" key="1">
    <source>
        <dbReference type="SAM" id="MobiDB-lite"/>
    </source>
</evidence>
<name>A0A8H7Z3Q4_AJECA</name>
<feature type="region of interest" description="Disordered" evidence="1">
    <location>
        <begin position="1"/>
        <end position="30"/>
    </location>
</feature>
<accession>A0A8H7Z3Q4</accession>
<comment type="caution">
    <text evidence="2">The sequence shown here is derived from an EMBL/GenBank/DDBJ whole genome shotgun (WGS) entry which is preliminary data.</text>
</comment>